<feature type="transmembrane region" description="Helical" evidence="1">
    <location>
        <begin position="22"/>
        <end position="47"/>
    </location>
</feature>
<name>V7C0F4_PHAVU</name>
<gene>
    <name evidence="2" type="ORF">PHAVU_005G186000g</name>
</gene>
<proteinExistence type="predicted"/>
<accession>V7C0F4</accession>
<dbReference type="EMBL" id="CM002292">
    <property type="protein sequence ID" value="ESW22843.1"/>
    <property type="molecule type" value="Genomic_DNA"/>
</dbReference>
<organism evidence="2 3">
    <name type="scientific">Phaseolus vulgaris</name>
    <name type="common">Kidney bean</name>
    <name type="synonym">French bean</name>
    <dbReference type="NCBI Taxonomy" id="3885"/>
    <lineage>
        <taxon>Eukaryota</taxon>
        <taxon>Viridiplantae</taxon>
        <taxon>Streptophyta</taxon>
        <taxon>Embryophyta</taxon>
        <taxon>Tracheophyta</taxon>
        <taxon>Spermatophyta</taxon>
        <taxon>Magnoliopsida</taxon>
        <taxon>eudicotyledons</taxon>
        <taxon>Gunneridae</taxon>
        <taxon>Pentapetalae</taxon>
        <taxon>rosids</taxon>
        <taxon>fabids</taxon>
        <taxon>Fabales</taxon>
        <taxon>Fabaceae</taxon>
        <taxon>Papilionoideae</taxon>
        <taxon>50 kb inversion clade</taxon>
        <taxon>NPAAA clade</taxon>
        <taxon>indigoferoid/millettioid clade</taxon>
        <taxon>Phaseoleae</taxon>
        <taxon>Phaseolus</taxon>
    </lineage>
</organism>
<reference evidence="3" key="1">
    <citation type="journal article" date="2014" name="Nat. Genet.">
        <title>A reference genome for common bean and genome-wide analysis of dual domestications.</title>
        <authorList>
            <person name="Schmutz J."/>
            <person name="McClean P.E."/>
            <person name="Mamidi S."/>
            <person name="Wu G.A."/>
            <person name="Cannon S.B."/>
            <person name="Grimwood J."/>
            <person name="Jenkins J."/>
            <person name="Shu S."/>
            <person name="Song Q."/>
            <person name="Chavarro C."/>
            <person name="Torres-Torres M."/>
            <person name="Geffroy V."/>
            <person name="Moghaddam S.M."/>
            <person name="Gao D."/>
            <person name="Abernathy B."/>
            <person name="Barry K."/>
            <person name="Blair M."/>
            <person name="Brick M.A."/>
            <person name="Chovatia M."/>
            <person name="Gepts P."/>
            <person name="Goodstein D.M."/>
            <person name="Gonzales M."/>
            <person name="Hellsten U."/>
            <person name="Hyten D.L."/>
            <person name="Jia G."/>
            <person name="Kelly J.D."/>
            <person name="Kudrna D."/>
            <person name="Lee R."/>
            <person name="Richard M.M."/>
            <person name="Miklas P.N."/>
            <person name="Osorno J.M."/>
            <person name="Rodrigues J."/>
            <person name="Thareau V."/>
            <person name="Urrea C.A."/>
            <person name="Wang M."/>
            <person name="Yu Y."/>
            <person name="Zhang M."/>
            <person name="Wing R.A."/>
            <person name="Cregan P.B."/>
            <person name="Rokhsar D.S."/>
            <person name="Jackson S.A."/>
        </authorList>
    </citation>
    <scope>NUCLEOTIDE SEQUENCE [LARGE SCALE GENOMIC DNA]</scope>
    <source>
        <strain evidence="3">cv. G19833</strain>
    </source>
</reference>
<keyword evidence="1" id="KW-1133">Transmembrane helix</keyword>
<dbReference type="AlphaFoldDB" id="V7C0F4"/>
<protein>
    <submittedName>
        <fullName evidence="2">Uncharacterized protein</fullName>
    </submittedName>
</protein>
<keyword evidence="3" id="KW-1185">Reference proteome</keyword>
<evidence type="ECO:0000313" key="2">
    <source>
        <dbReference type="EMBL" id="ESW22843.1"/>
    </source>
</evidence>
<dbReference type="OrthoDB" id="1738325at2759"/>
<keyword evidence="1" id="KW-0472">Membrane</keyword>
<dbReference type="Gramene" id="ESW22843">
    <property type="protein sequence ID" value="ESW22843"/>
    <property type="gene ID" value="PHAVU_005G186000g"/>
</dbReference>
<evidence type="ECO:0000313" key="3">
    <source>
        <dbReference type="Proteomes" id="UP000000226"/>
    </source>
</evidence>
<dbReference type="Proteomes" id="UP000000226">
    <property type="component" value="Chromosome 5"/>
</dbReference>
<evidence type="ECO:0000256" key="1">
    <source>
        <dbReference type="SAM" id="Phobius"/>
    </source>
</evidence>
<sequence length="78" mass="9202">MYHTCSMEIIIVKAAGVTCSHASNFMCIALLLFLSNSFSLMSLRFLLHLSPVYRQFFPWSNSQWQYHRCQNRYSVLDF</sequence>
<keyword evidence="1" id="KW-0812">Transmembrane</keyword>